<keyword evidence="3" id="KW-1185">Reference proteome</keyword>
<gene>
    <name evidence="2" type="ORF">AFUS01_LOCUS25835</name>
</gene>
<feature type="compositionally biased region" description="Basic and acidic residues" evidence="1">
    <location>
        <begin position="34"/>
        <end position="44"/>
    </location>
</feature>
<dbReference type="Proteomes" id="UP000708208">
    <property type="component" value="Unassembled WGS sequence"/>
</dbReference>
<proteinExistence type="predicted"/>
<protein>
    <submittedName>
        <fullName evidence="2">Uncharacterized protein</fullName>
    </submittedName>
</protein>
<organism evidence="2 3">
    <name type="scientific">Allacma fusca</name>
    <dbReference type="NCBI Taxonomy" id="39272"/>
    <lineage>
        <taxon>Eukaryota</taxon>
        <taxon>Metazoa</taxon>
        <taxon>Ecdysozoa</taxon>
        <taxon>Arthropoda</taxon>
        <taxon>Hexapoda</taxon>
        <taxon>Collembola</taxon>
        <taxon>Symphypleona</taxon>
        <taxon>Sminthuridae</taxon>
        <taxon>Allacma</taxon>
    </lineage>
</organism>
<evidence type="ECO:0000313" key="3">
    <source>
        <dbReference type="Proteomes" id="UP000708208"/>
    </source>
</evidence>
<reference evidence="2" key="1">
    <citation type="submission" date="2021-06" db="EMBL/GenBank/DDBJ databases">
        <authorList>
            <person name="Hodson N. C."/>
            <person name="Mongue J. A."/>
            <person name="Jaron S. K."/>
        </authorList>
    </citation>
    <scope>NUCLEOTIDE SEQUENCE</scope>
</reference>
<comment type="caution">
    <text evidence="2">The sequence shown here is derived from an EMBL/GenBank/DDBJ whole genome shotgun (WGS) entry which is preliminary data.</text>
</comment>
<evidence type="ECO:0000313" key="2">
    <source>
        <dbReference type="EMBL" id="CAG7815137.1"/>
    </source>
</evidence>
<evidence type="ECO:0000256" key="1">
    <source>
        <dbReference type="SAM" id="MobiDB-lite"/>
    </source>
</evidence>
<dbReference type="EMBL" id="CAJVCH010336915">
    <property type="protein sequence ID" value="CAG7815137.1"/>
    <property type="molecule type" value="Genomic_DNA"/>
</dbReference>
<name>A0A8J2KEV4_9HEXA</name>
<feature type="region of interest" description="Disordered" evidence="1">
    <location>
        <begin position="24"/>
        <end position="47"/>
    </location>
</feature>
<sequence length="77" mass="8678">MVVQMWFLAEDMERSARGFLERLAPPTAAPANPRMEERREDGHETMSYAPASDMSLDICVDILGGELDYWELMGGGR</sequence>
<dbReference type="AlphaFoldDB" id="A0A8J2KEV4"/>
<accession>A0A8J2KEV4</accession>